<dbReference type="InterPro" id="IPR014509">
    <property type="entry name" value="YjdF-like"/>
</dbReference>
<dbReference type="GeneID" id="77476262"/>
<dbReference type="Pfam" id="PF09997">
    <property type="entry name" value="DUF2238"/>
    <property type="match status" value="1"/>
</dbReference>
<dbReference type="Proteomes" id="UP000478836">
    <property type="component" value="Unassembled WGS sequence"/>
</dbReference>
<feature type="transmembrane region" description="Helical" evidence="1">
    <location>
        <begin position="126"/>
        <end position="145"/>
    </location>
</feature>
<reference evidence="3" key="1">
    <citation type="submission" date="2019-09" db="EMBL/GenBank/DDBJ databases">
        <title>Whole genome sequencing of Microbacterium maritypicum.</title>
        <authorList>
            <person name="Lenchi N."/>
        </authorList>
    </citation>
    <scope>NUCLEOTIDE SEQUENCE [LARGE SCALE GENOMIC DNA]</scope>
    <source>
        <strain evidence="3">G1</strain>
    </source>
</reference>
<evidence type="ECO:0000313" key="3">
    <source>
        <dbReference type="Proteomes" id="UP000478836"/>
    </source>
</evidence>
<proteinExistence type="predicted"/>
<keyword evidence="1" id="KW-0472">Membrane</keyword>
<name>A0ABQ6VBI5_9MICO</name>
<dbReference type="EMBL" id="WAAO01000001">
    <property type="protein sequence ID" value="KAB1867576.1"/>
    <property type="molecule type" value="Genomic_DNA"/>
</dbReference>
<evidence type="ECO:0000256" key="1">
    <source>
        <dbReference type="SAM" id="Phobius"/>
    </source>
</evidence>
<evidence type="ECO:0008006" key="4">
    <source>
        <dbReference type="Google" id="ProtNLM"/>
    </source>
</evidence>
<accession>A0ABQ6VBI5</accession>
<feature type="transmembrane region" description="Helical" evidence="1">
    <location>
        <begin position="165"/>
        <end position="187"/>
    </location>
</feature>
<organism evidence="2 3">
    <name type="scientific">Microbacterium algeriense</name>
    <dbReference type="NCBI Taxonomy" id="2615184"/>
    <lineage>
        <taxon>Bacteria</taxon>
        <taxon>Bacillati</taxon>
        <taxon>Actinomycetota</taxon>
        <taxon>Actinomycetes</taxon>
        <taxon>Micrococcales</taxon>
        <taxon>Microbacteriaceae</taxon>
        <taxon>Microbacterium</taxon>
    </lineage>
</organism>
<keyword evidence="1" id="KW-0812">Transmembrane</keyword>
<sequence>MKEDFLRRPRTVAEYGADAIRVIGVLSVLVAAIWSTPTDAGILALATPALMLPRALGMRGGADLAVGVTVLVAAASNVFDLYRSVPGWDLVVHFVCTGAIAATGYLVLARLRIVPAQDSPEFRRRIPVVLCTILGLAVSAVWEMIEWAGRTFVTDEIFVTYEDTIGDMALGGLGALAAGVLVAFVRLERVRGAVKL</sequence>
<dbReference type="RefSeq" id="WP_151459034.1">
    <property type="nucleotide sequence ID" value="NZ_WAAO01000001.1"/>
</dbReference>
<comment type="caution">
    <text evidence="2">The sequence shown here is derived from an EMBL/GenBank/DDBJ whole genome shotgun (WGS) entry which is preliminary data.</text>
</comment>
<feature type="transmembrane region" description="Helical" evidence="1">
    <location>
        <begin position="91"/>
        <end position="114"/>
    </location>
</feature>
<evidence type="ECO:0000313" key="2">
    <source>
        <dbReference type="EMBL" id="KAB1867576.1"/>
    </source>
</evidence>
<keyword evidence="3" id="KW-1185">Reference proteome</keyword>
<gene>
    <name evidence="2" type="ORF">F6A08_07355</name>
</gene>
<keyword evidence="1" id="KW-1133">Transmembrane helix</keyword>
<protein>
    <recommendedName>
        <fullName evidence="4">DUF2238 domain-containing protein</fullName>
    </recommendedName>
</protein>
<feature type="transmembrane region" description="Helical" evidence="1">
    <location>
        <begin position="12"/>
        <end position="34"/>
    </location>
</feature>